<comment type="caution">
    <text evidence="8">The sequence shown here is derived from an EMBL/GenBank/DDBJ whole genome shotgun (WGS) entry which is preliminary data.</text>
</comment>
<dbReference type="GO" id="GO:0016787">
    <property type="term" value="F:hydrolase activity"/>
    <property type="evidence" value="ECO:0007669"/>
    <property type="project" value="UniProtKB-KW"/>
</dbReference>
<dbReference type="EMBL" id="PFMR01000128">
    <property type="protein sequence ID" value="PIZ17308.1"/>
    <property type="molecule type" value="Genomic_DNA"/>
</dbReference>
<evidence type="ECO:0000256" key="3">
    <source>
        <dbReference type="ARBA" id="ARBA00022722"/>
    </source>
</evidence>
<keyword evidence="7" id="KW-0346">Stress response</keyword>
<name>A0A2M7SCS3_9BACT</name>
<evidence type="ECO:0000256" key="2">
    <source>
        <dbReference type="ARBA" id="ARBA00022649"/>
    </source>
</evidence>
<keyword evidence="6" id="KW-0694">RNA-binding</keyword>
<dbReference type="SUPFAM" id="SSF54786">
    <property type="entry name" value="YcfA/nrd intein domain"/>
    <property type="match status" value="1"/>
</dbReference>
<organism evidence="8 9">
    <name type="scientific">Candidatus Desantisbacteria bacterium CG_4_10_14_0_8_um_filter_48_22</name>
    <dbReference type="NCBI Taxonomy" id="1974543"/>
    <lineage>
        <taxon>Bacteria</taxon>
        <taxon>Candidatus Desantisiibacteriota</taxon>
    </lineage>
</organism>
<dbReference type="InterPro" id="IPR012933">
    <property type="entry name" value="HicA_mRNA_interferase"/>
</dbReference>
<keyword evidence="3" id="KW-0540">Nuclease</keyword>
<dbReference type="GO" id="GO:0003729">
    <property type="term" value="F:mRNA binding"/>
    <property type="evidence" value="ECO:0007669"/>
    <property type="project" value="InterPro"/>
</dbReference>
<evidence type="ECO:0000313" key="8">
    <source>
        <dbReference type="EMBL" id="PIZ17308.1"/>
    </source>
</evidence>
<keyword evidence="2" id="KW-1277">Toxin-antitoxin system</keyword>
<dbReference type="AlphaFoldDB" id="A0A2M7SCS3"/>
<evidence type="ECO:0000313" key="9">
    <source>
        <dbReference type="Proteomes" id="UP000229307"/>
    </source>
</evidence>
<evidence type="ECO:0000256" key="4">
    <source>
        <dbReference type="ARBA" id="ARBA00022759"/>
    </source>
</evidence>
<evidence type="ECO:0000256" key="1">
    <source>
        <dbReference type="ARBA" id="ARBA00006620"/>
    </source>
</evidence>
<comment type="similarity">
    <text evidence="1">Belongs to the HicA mRNA interferase family.</text>
</comment>
<dbReference type="InterPro" id="IPR038570">
    <property type="entry name" value="HicA_sf"/>
</dbReference>
<gene>
    <name evidence="8" type="ORF">COY52_04790</name>
</gene>
<dbReference type="Proteomes" id="UP000229307">
    <property type="component" value="Unassembled WGS sequence"/>
</dbReference>
<evidence type="ECO:0000256" key="7">
    <source>
        <dbReference type="ARBA" id="ARBA00023016"/>
    </source>
</evidence>
<evidence type="ECO:0000256" key="6">
    <source>
        <dbReference type="ARBA" id="ARBA00022884"/>
    </source>
</evidence>
<proteinExistence type="inferred from homology"/>
<accession>A0A2M7SCS3</accession>
<reference evidence="9" key="1">
    <citation type="submission" date="2017-09" db="EMBL/GenBank/DDBJ databases">
        <title>Depth-based differentiation of microbial function through sediment-hosted aquifers and enrichment of novel symbionts in the deep terrestrial subsurface.</title>
        <authorList>
            <person name="Probst A.J."/>
            <person name="Ladd B."/>
            <person name="Jarett J.K."/>
            <person name="Geller-Mcgrath D.E."/>
            <person name="Sieber C.M.K."/>
            <person name="Emerson J.B."/>
            <person name="Anantharaman K."/>
            <person name="Thomas B.C."/>
            <person name="Malmstrom R."/>
            <person name="Stieglmeier M."/>
            <person name="Klingl A."/>
            <person name="Woyke T."/>
            <person name="Ryan C.M."/>
            <person name="Banfield J.F."/>
        </authorList>
    </citation>
    <scope>NUCLEOTIDE SEQUENCE [LARGE SCALE GENOMIC DNA]</scope>
</reference>
<keyword evidence="4" id="KW-0255">Endonuclease</keyword>
<protein>
    <submittedName>
        <fullName evidence="8">Addiction module toxin, HicA family</fullName>
    </submittedName>
</protein>
<dbReference type="Pfam" id="PF07927">
    <property type="entry name" value="HicA_toxin"/>
    <property type="match status" value="1"/>
</dbReference>
<sequence length="64" mass="7418">MKRKDLIKHLLECGCILEREGKKHTLFFNPGANKSATVPRHKEINTFTARGICRDLDIRIIELK</sequence>
<keyword evidence="5" id="KW-0378">Hydrolase</keyword>
<dbReference type="Gene3D" id="3.30.920.30">
    <property type="entry name" value="Hypothetical protein"/>
    <property type="match status" value="1"/>
</dbReference>
<dbReference type="GO" id="GO:0004519">
    <property type="term" value="F:endonuclease activity"/>
    <property type="evidence" value="ECO:0007669"/>
    <property type="project" value="UniProtKB-KW"/>
</dbReference>
<evidence type="ECO:0000256" key="5">
    <source>
        <dbReference type="ARBA" id="ARBA00022801"/>
    </source>
</evidence>